<accession>A0ABQ5Z7A0</accession>
<sequence>MSAHPAPPPGADALFVRKTLIVIGLVALVWLIWQLRDVLLMVFGAIVIATLFQSLAQQFERLRIHQGVALLLSVLTVVIIVGVGLALFGKQLFDQAEEIRAALPQAWAALKERLATVGLDGQLEQFGKGGASGSLAANAGQWVMSLGSGLADALLIVVGGVFIAASPRFYRAGIMKMVPEHRRGLIGDALADTGKALRLWLRAQLLTMAVVGFATGIGLWLIGMESALAFGLLAALLEFIPFVGPILSAVPAVLIAAATNPELALWVAGVYFIVQQLEGYLFSPLLQQWAVDLPGAVMLFSLLAMGTLFGPLGIVFAAPLTVVVYVLVKRLYVREALHTKTEIPGEDVHLH</sequence>
<feature type="transmembrane region" description="Helical" evidence="6">
    <location>
        <begin position="38"/>
        <end position="56"/>
    </location>
</feature>
<dbReference type="InterPro" id="IPR002549">
    <property type="entry name" value="AI-2E-like"/>
</dbReference>
<evidence type="ECO:0000256" key="1">
    <source>
        <dbReference type="ARBA" id="ARBA00004141"/>
    </source>
</evidence>
<dbReference type="EMBL" id="BSOO01000003">
    <property type="protein sequence ID" value="GLR46659.1"/>
    <property type="molecule type" value="Genomic_DNA"/>
</dbReference>
<comment type="caution">
    <text evidence="7">The sequence shown here is derived from an EMBL/GenBank/DDBJ whole genome shotgun (WGS) entry which is preliminary data.</text>
</comment>
<evidence type="ECO:0000313" key="7">
    <source>
        <dbReference type="EMBL" id="GLR46659.1"/>
    </source>
</evidence>
<feature type="transmembrane region" description="Helical" evidence="6">
    <location>
        <begin position="142"/>
        <end position="165"/>
    </location>
</feature>
<feature type="transmembrane region" description="Helical" evidence="6">
    <location>
        <begin position="205"/>
        <end position="222"/>
    </location>
</feature>
<dbReference type="RefSeq" id="WP_029942036.1">
    <property type="nucleotide sequence ID" value="NZ_BSOO01000003.1"/>
</dbReference>
<dbReference type="Proteomes" id="UP001156703">
    <property type="component" value="Unassembled WGS sequence"/>
</dbReference>
<proteinExistence type="inferred from homology"/>
<feature type="transmembrane region" description="Helical" evidence="6">
    <location>
        <begin position="12"/>
        <end position="32"/>
    </location>
</feature>
<evidence type="ECO:0000256" key="3">
    <source>
        <dbReference type="ARBA" id="ARBA00022692"/>
    </source>
</evidence>
<protein>
    <submittedName>
        <fullName evidence="7">AI-2E family transporter</fullName>
    </submittedName>
</protein>
<feature type="transmembrane region" description="Helical" evidence="6">
    <location>
        <begin position="68"/>
        <end position="88"/>
    </location>
</feature>
<comment type="subcellular location">
    <subcellularLocation>
        <location evidence="1">Membrane</location>
        <topology evidence="1">Multi-pass membrane protein</topology>
    </subcellularLocation>
</comment>
<dbReference type="PANTHER" id="PTHR21716:SF62">
    <property type="entry name" value="TRANSPORT PROTEIN YDBI-RELATED"/>
    <property type="match status" value="1"/>
</dbReference>
<feature type="transmembrane region" description="Helical" evidence="6">
    <location>
        <begin position="263"/>
        <end position="282"/>
    </location>
</feature>
<feature type="transmembrane region" description="Helical" evidence="6">
    <location>
        <begin position="228"/>
        <end position="256"/>
    </location>
</feature>
<evidence type="ECO:0000256" key="2">
    <source>
        <dbReference type="ARBA" id="ARBA00009773"/>
    </source>
</evidence>
<organism evidence="7 8">
    <name type="scientific">Sphingomonas astaxanthinifaciens DSM 22298</name>
    <dbReference type="NCBI Taxonomy" id="1123267"/>
    <lineage>
        <taxon>Bacteria</taxon>
        <taxon>Pseudomonadati</taxon>
        <taxon>Pseudomonadota</taxon>
        <taxon>Alphaproteobacteria</taxon>
        <taxon>Sphingomonadales</taxon>
        <taxon>Sphingomonadaceae</taxon>
        <taxon>Sphingomonas</taxon>
    </lineage>
</organism>
<evidence type="ECO:0000256" key="6">
    <source>
        <dbReference type="SAM" id="Phobius"/>
    </source>
</evidence>
<gene>
    <name evidence="7" type="ORF">GCM10007925_03700</name>
</gene>
<name>A0ABQ5Z7A0_9SPHN</name>
<keyword evidence="5 6" id="KW-0472">Membrane</keyword>
<keyword evidence="3 6" id="KW-0812">Transmembrane</keyword>
<feature type="transmembrane region" description="Helical" evidence="6">
    <location>
        <begin position="302"/>
        <end position="328"/>
    </location>
</feature>
<keyword evidence="8" id="KW-1185">Reference proteome</keyword>
<dbReference type="Pfam" id="PF01594">
    <property type="entry name" value="AI-2E_transport"/>
    <property type="match status" value="1"/>
</dbReference>
<evidence type="ECO:0000256" key="5">
    <source>
        <dbReference type="ARBA" id="ARBA00023136"/>
    </source>
</evidence>
<keyword evidence="4 6" id="KW-1133">Transmembrane helix</keyword>
<reference evidence="8" key="1">
    <citation type="journal article" date="2019" name="Int. J. Syst. Evol. Microbiol.">
        <title>The Global Catalogue of Microorganisms (GCM) 10K type strain sequencing project: providing services to taxonomists for standard genome sequencing and annotation.</title>
        <authorList>
            <consortium name="The Broad Institute Genomics Platform"/>
            <consortium name="The Broad Institute Genome Sequencing Center for Infectious Disease"/>
            <person name="Wu L."/>
            <person name="Ma J."/>
        </authorList>
    </citation>
    <scope>NUCLEOTIDE SEQUENCE [LARGE SCALE GENOMIC DNA]</scope>
    <source>
        <strain evidence="8">NBRC 102146</strain>
    </source>
</reference>
<evidence type="ECO:0000313" key="8">
    <source>
        <dbReference type="Proteomes" id="UP001156703"/>
    </source>
</evidence>
<comment type="similarity">
    <text evidence="2">Belongs to the autoinducer-2 exporter (AI-2E) (TC 2.A.86) family.</text>
</comment>
<evidence type="ECO:0000256" key="4">
    <source>
        <dbReference type="ARBA" id="ARBA00022989"/>
    </source>
</evidence>
<dbReference type="PANTHER" id="PTHR21716">
    <property type="entry name" value="TRANSMEMBRANE PROTEIN"/>
    <property type="match status" value="1"/>
</dbReference>